<keyword evidence="2" id="KW-0285">Flavoprotein</keyword>
<evidence type="ECO:0000256" key="2">
    <source>
        <dbReference type="ARBA" id="ARBA00022630"/>
    </source>
</evidence>
<dbReference type="eggNOG" id="COG0492">
    <property type="taxonomic scope" value="Bacteria"/>
</dbReference>
<dbReference type="OrthoDB" id="9778740at2"/>
<reference evidence="4 5" key="1">
    <citation type="journal article" date="2012" name="J. Bacteriol.">
        <title>Genome of Bacillus macauensis ZFHKF-1, a Long-Chain-Forming Bacterium.</title>
        <authorList>
            <person name="Cai L."/>
            <person name="Zhang T."/>
        </authorList>
    </citation>
    <scope>NUCLEOTIDE SEQUENCE [LARGE SCALE GENOMIC DNA]</scope>
    <source>
        <strain evidence="4 5">ZFHKF-1</strain>
    </source>
</reference>
<dbReference type="Gene3D" id="3.50.50.60">
    <property type="entry name" value="FAD/NAD(P)-binding domain"/>
    <property type="match status" value="1"/>
</dbReference>
<evidence type="ECO:0000256" key="1">
    <source>
        <dbReference type="ARBA" id="ARBA00001974"/>
    </source>
</evidence>
<dbReference type="RefSeq" id="WP_007200761.1">
    <property type="nucleotide sequence ID" value="NZ_AKKV01000020.1"/>
</dbReference>
<dbReference type="Proteomes" id="UP000004080">
    <property type="component" value="Unassembled WGS sequence"/>
</dbReference>
<dbReference type="PANTHER" id="PTHR48105">
    <property type="entry name" value="THIOREDOXIN REDUCTASE 1-RELATED-RELATED"/>
    <property type="match status" value="1"/>
</dbReference>
<proteinExistence type="predicted"/>
<organism evidence="4 5">
    <name type="scientific">Fictibacillus macauensis ZFHKF-1</name>
    <dbReference type="NCBI Taxonomy" id="1196324"/>
    <lineage>
        <taxon>Bacteria</taxon>
        <taxon>Bacillati</taxon>
        <taxon>Bacillota</taxon>
        <taxon>Bacilli</taxon>
        <taxon>Bacillales</taxon>
        <taxon>Fictibacillaceae</taxon>
        <taxon>Fictibacillus</taxon>
    </lineage>
</organism>
<keyword evidence="3" id="KW-0560">Oxidoreductase</keyword>
<evidence type="ECO:0000313" key="5">
    <source>
        <dbReference type="Proteomes" id="UP000004080"/>
    </source>
</evidence>
<dbReference type="InterPro" id="IPR036188">
    <property type="entry name" value="FAD/NAD-bd_sf"/>
</dbReference>
<sequence length="322" mass="36368">MYDVCIIGGGPCGLAAAIAVKERGLSYVVIEKGNIVDSIYRYPTHQTFFSTSEKLEIGNMPFVNEERKPRRIHALTYYREVAKRKALNLHTFEKVEEVRKDDQNIFHITSVTEKGNSRSYEAKAVIVATGYYDHPNYMDIPGEAQSHVFHYFKEGHPYYDKDVVVIGGKNSSIDTALELQKAGARVTVLYRGSDYSPSVKPWVLPEFVSHVKAGNIAMHFEANVTEIGLEDLQYEQHGSMHTIPAQFVFAMTGYHPDHSFLQQMGIHIDRKTGRPEHNPETMETNIENIFICGVIAAGNNANEIFIENGRFHGERIAQKLTT</sequence>
<dbReference type="PRINTS" id="PR00368">
    <property type="entry name" value="FADPNR"/>
</dbReference>
<protein>
    <submittedName>
        <fullName evidence="4">Thioredoxin reductase-like protein</fullName>
    </submittedName>
</protein>
<accession>I8J471</accession>
<dbReference type="Pfam" id="PF13738">
    <property type="entry name" value="Pyr_redox_3"/>
    <property type="match status" value="1"/>
</dbReference>
<comment type="cofactor">
    <cofactor evidence="1">
        <name>FAD</name>
        <dbReference type="ChEBI" id="CHEBI:57692"/>
    </cofactor>
</comment>
<comment type="caution">
    <text evidence="4">The sequence shown here is derived from an EMBL/GenBank/DDBJ whole genome shotgun (WGS) entry which is preliminary data.</text>
</comment>
<name>I8J471_9BACL</name>
<keyword evidence="5" id="KW-1185">Reference proteome</keyword>
<dbReference type="AlphaFoldDB" id="I8J471"/>
<dbReference type="PATRIC" id="fig|1196324.3.peg.670"/>
<dbReference type="EMBL" id="AKKV01000020">
    <property type="protein sequence ID" value="EIT86566.1"/>
    <property type="molecule type" value="Genomic_DNA"/>
</dbReference>
<evidence type="ECO:0000313" key="4">
    <source>
        <dbReference type="EMBL" id="EIT86566.1"/>
    </source>
</evidence>
<dbReference type="NCBIfam" id="TIGR04018">
    <property type="entry name" value="Bthiol_YpdA"/>
    <property type="match status" value="1"/>
</dbReference>
<dbReference type="STRING" id="1196324.A374_03309"/>
<dbReference type="InterPro" id="IPR050097">
    <property type="entry name" value="Ferredoxin-NADP_redctase_2"/>
</dbReference>
<dbReference type="GO" id="GO:0016491">
    <property type="term" value="F:oxidoreductase activity"/>
    <property type="evidence" value="ECO:0007669"/>
    <property type="project" value="UniProtKB-KW"/>
</dbReference>
<gene>
    <name evidence="4" type="ORF">A374_03309</name>
</gene>
<dbReference type="InterPro" id="IPR023856">
    <property type="entry name" value="Bdr"/>
</dbReference>
<dbReference type="SUPFAM" id="SSF51905">
    <property type="entry name" value="FAD/NAD(P)-binding domain"/>
    <property type="match status" value="1"/>
</dbReference>
<dbReference type="PRINTS" id="PR00469">
    <property type="entry name" value="PNDRDTASEII"/>
</dbReference>
<evidence type="ECO:0000256" key="3">
    <source>
        <dbReference type="ARBA" id="ARBA00023002"/>
    </source>
</evidence>